<keyword evidence="3 5" id="KW-0717">Septation</keyword>
<dbReference type="EMBL" id="CP022355">
    <property type="protein sequence ID" value="ASK77915.1"/>
    <property type="molecule type" value="Genomic_DNA"/>
</dbReference>
<dbReference type="OrthoDB" id="5294622at2"/>
<dbReference type="PANTHER" id="PTHR39455">
    <property type="entry name" value="CELL DIVISION PROTEIN ZAPD"/>
    <property type="match status" value="1"/>
</dbReference>
<dbReference type="HAMAP" id="MF_01092">
    <property type="entry name" value="ZapD"/>
    <property type="match status" value="1"/>
</dbReference>
<organism evidence="6 7">
    <name type="scientific">Paraphotobacterium marinum</name>
    <dbReference type="NCBI Taxonomy" id="1755811"/>
    <lineage>
        <taxon>Bacteria</taxon>
        <taxon>Pseudomonadati</taxon>
        <taxon>Pseudomonadota</taxon>
        <taxon>Gammaproteobacteria</taxon>
        <taxon>Vibrionales</taxon>
        <taxon>Vibrionaceae</taxon>
        <taxon>Paraphotobacterium</taxon>
    </lineage>
</organism>
<dbReference type="Proteomes" id="UP000242175">
    <property type="component" value="Chromosome large"/>
</dbReference>
<dbReference type="SUPFAM" id="SSF160950">
    <property type="entry name" value="YacF-like"/>
    <property type="match status" value="1"/>
</dbReference>
<dbReference type="AlphaFoldDB" id="A0A220VC47"/>
<evidence type="ECO:0000256" key="5">
    <source>
        <dbReference type="HAMAP-Rule" id="MF_01092"/>
    </source>
</evidence>
<evidence type="ECO:0000313" key="7">
    <source>
        <dbReference type="Proteomes" id="UP000242175"/>
    </source>
</evidence>
<dbReference type="GO" id="GO:0032153">
    <property type="term" value="C:cell division site"/>
    <property type="evidence" value="ECO:0007669"/>
    <property type="project" value="TreeGrafter"/>
</dbReference>
<evidence type="ECO:0000256" key="3">
    <source>
        <dbReference type="ARBA" id="ARBA00023210"/>
    </source>
</evidence>
<comment type="subunit">
    <text evidence="5">Interacts with FtsZ.</text>
</comment>
<dbReference type="InterPro" id="IPR027462">
    <property type="entry name" value="ZapD_C"/>
</dbReference>
<evidence type="ECO:0000256" key="1">
    <source>
        <dbReference type="ARBA" id="ARBA00022490"/>
    </source>
</evidence>
<reference evidence="6 7" key="1">
    <citation type="journal article" date="2016" name="Int. J. Syst. Evol. Microbiol.">
        <title>Paraphotobacterium marinum gen. nov., sp. nov., a member of the family Vibrionaceae, isolated from surface seawater.</title>
        <authorList>
            <person name="Huang Z."/>
            <person name="Dong C."/>
            <person name="Shao Z."/>
        </authorList>
    </citation>
    <scope>NUCLEOTIDE SEQUENCE [LARGE SCALE GENOMIC DNA]</scope>
    <source>
        <strain evidence="6 7">NSCS20N07D</strain>
    </source>
</reference>
<dbReference type="NCBIfam" id="NF003655">
    <property type="entry name" value="PRK05287.1-3"/>
    <property type="match status" value="1"/>
</dbReference>
<evidence type="ECO:0000256" key="4">
    <source>
        <dbReference type="ARBA" id="ARBA00023306"/>
    </source>
</evidence>
<keyword evidence="4 5" id="KW-0131">Cell cycle</keyword>
<dbReference type="RefSeq" id="WP_089072825.1">
    <property type="nucleotide sequence ID" value="NZ_CBCSAM010000005.1"/>
</dbReference>
<dbReference type="PANTHER" id="PTHR39455:SF1">
    <property type="entry name" value="CELL DIVISION PROTEIN ZAPD"/>
    <property type="match status" value="1"/>
</dbReference>
<keyword evidence="2 5" id="KW-0132">Cell division</keyword>
<name>A0A220VC47_9GAMM</name>
<dbReference type="Gene3D" id="2.60.440.10">
    <property type="entry name" value="YacF-like domains"/>
    <property type="match status" value="1"/>
</dbReference>
<keyword evidence="7" id="KW-1185">Reference proteome</keyword>
<dbReference type="Pfam" id="PF07072">
    <property type="entry name" value="ZapD"/>
    <property type="match status" value="1"/>
</dbReference>
<proteinExistence type="inferred from homology"/>
<dbReference type="KEGG" id="pmai:CF386_02055"/>
<evidence type="ECO:0000313" key="6">
    <source>
        <dbReference type="EMBL" id="ASK77915.1"/>
    </source>
</evidence>
<keyword evidence="1 5" id="KW-0963">Cytoplasm</keyword>
<accession>A0A220VC47</accession>
<dbReference type="InterPro" id="IPR036268">
    <property type="entry name" value="ZapD_sf"/>
</dbReference>
<comment type="subcellular location">
    <subcellularLocation>
        <location evidence="5">Cytoplasm</location>
    </subcellularLocation>
    <text evidence="5">Localizes to mid-cell in an FtsZ-dependent manner.</text>
</comment>
<dbReference type="InterPro" id="IPR009777">
    <property type="entry name" value="ZapD"/>
</dbReference>
<gene>
    <name evidence="5" type="primary">zapD</name>
    <name evidence="6" type="ORF">CF386_02055</name>
</gene>
<dbReference type="GO" id="GO:0000917">
    <property type="term" value="P:division septum assembly"/>
    <property type="evidence" value="ECO:0007669"/>
    <property type="project" value="UniProtKB-KW"/>
</dbReference>
<dbReference type="Gene3D" id="1.10.3900.10">
    <property type="entry name" value="YacF-like"/>
    <property type="match status" value="1"/>
</dbReference>
<evidence type="ECO:0000256" key="2">
    <source>
        <dbReference type="ARBA" id="ARBA00022618"/>
    </source>
</evidence>
<dbReference type="GO" id="GO:0043093">
    <property type="term" value="P:FtsZ-dependent cytokinesis"/>
    <property type="evidence" value="ECO:0007669"/>
    <property type="project" value="UniProtKB-UniRule"/>
</dbReference>
<sequence>MNNIFEYPLNEKTRTYLKLEYIFSQIMETKNINVAWNYKVFFIALFELIEILEQINIKRELVKDFDTKIREFNQYKKLENVDQEALTTFLDELKTKQKKLHDMKRVGQFFREDAFLKSIKQRLSIPGGTCNFDLPNLHYWLKSDENEVNLQVNQWLKEIEPIRDCLFFWLNLLRNSTKFHCQTAKKGFFQSQHQLGDLLRMSFNDAHEIYPVVSGHKNRFSIRIRSFHKEKPLPDEIEFEMAVC</sequence>
<protein>
    <recommendedName>
        <fullName evidence="5">Cell division protein ZapD</fullName>
    </recommendedName>
    <alternativeName>
        <fullName evidence="5">Z ring-associated protein D</fullName>
    </alternativeName>
</protein>
<comment type="similarity">
    <text evidence="5">Belongs to the ZapD family.</text>
</comment>
<comment type="function">
    <text evidence="5">Cell division factor that enhances FtsZ-ring assembly. Directly interacts with FtsZ and promotes bundling of FtsZ protofilaments, with a reduction in FtsZ GTPase activity.</text>
</comment>
<dbReference type="GO" id="GO:0005737">
    <property type="term" value="C:cytoplasm"/>
    <property type="evidence" value="ECO:0007669"/>
    <property type="project" value="UniProtKB-SubCell"/>
</dbReference>